<evidence type="ECO:0000313" key="1">
    <source>
        <dbReference type="EMBL" id="SVC96214.1"/>
    </source>
</evidence>
<evidence type="ECO:0008006" key="2">
    <source>
        <dbReference type="Google" id="ProtNLM"/>
    </source>
</evidence>
<gene>
    <name evidence="1" type="ORF">METZ01_LOCUS349068</name>
</gene>
<dbReference type="EMBL" id="UINC01121213">
    <property type="protein sequence ID" value="SVC96214.1"/>
    <property type="molecule type" value="Genomic_DNA"/>
</dbReference>
<protein>
    <recommendedName>
        <fullName evidence="2">Haloacid dehalogenase-like hydrolase</fullName>
    </recommendedName>
</protein>
<feature type="non-terminal residue" evidence="1">
    <location>
        <position position="181"/>
    </location>
</feature>
<name>A0A382RES4_9ZZZZ</name>
<dbReference type="InterPro" id="IPR023214">
    <property type="entry name" value="HAD_sf"/>
</dbReference>
<dbReference type="Gene3D" id="3.40.50.1000">
    <property type="entry name" value="HAD superfamily/HAD-like"/>
    <property type="match status" value="1"/>
</dbReference>
<proteinExistence type="predicted"/>
<dbReference type="AlphaFoldDB" id="A0A382RES4"/>
<organism evidence="1">
    <name type="scientific">marine metagenome</name>
    <dbReference type="NCBI Taxonomy" id="408172"/>
    <lineage>
        <taxon>unclassified sequences</taxon>
        <taxon>metagenomes</taxon>
        <taxon>ecological metagenomes</taxon>
    </lineage>
</organism>
<accession>A0A382RES4</accession>
<sequence>MNKDSMTFLPQTEIAVIFDFDITLTPKYMQSLIFDKYKINEKTFWIETEKLKLQGYDNEHAYIKNLLNYIESGKIPKLSNKDLKYLGKNLEFHNGFPNIMDDLKAMIKSKSTKDSHLNPEIAFYVISSGFEEMIAGSSVFNKLKKLWGCTFAENKQGNISFPKETISYTTKTQKLFLINKG</sequence>
<reference evidence="1" key="1">
    <citation type="submission" date="2018-05" db="EMBL/GenBank/DDBJ databases">
        <authorList>
            <person name="Lanie J.A."/>
            <person name="Ng W.-L."/>
            <person name="Kazmierczak K.M."/>
            <person name="Andrzejewski T.M."/>
            <person name="Davidsen T.M."/>
            <person name="Wayne K.J."/>
            <person name="Tettelin H."/>
            <person name="Glass J.I."/>
            <person name="Rusch D."/>
            <person name="Podicherti R."/>
            <person name="Tsui H.-C.T."/>
            <person name="Winkler M.E."/>
        </authorList>
    </citation>
    <scope>NUCLEOTIDE SEQUENCE</scope>
</reference>